<protein>
    <submittedName>
        <fullName evidence="2">Uncharacterized protein</fullName>
    </submittedName>
</protein>
<dbReference type="EMBL" id="KR029596">
    <property type="protein sequence ID" value="AKH47578.1"/>
    <property type="molecule type" value="Genomic_DNA"/>
</dbReference>
<evidence type="ECO:0000256" key="1">
    <source>
        <dbReference type="SAM" id="Phobius"/>
    </source>
</evidence>
<feature type="transmembrane region" description="Helical" evidence="1">
    <location>
        <begin position="20"/>
        <end position="40"/>
    </location>
</feature>
<keyword evidence="1" id="KW-0472">Membrane</keyword>
<accession>A0A0F7L7Q1</accession>
<keyword evidence="1" id="KW-0812">Transmembrane</keyword>
<proteinExistence type="predicted"/>
<reference evidence="2" key="1">
    <citation type="journal article" date="2015" name="Front. Microbiol.">
        <title>Combining genomic sequencing methods to explore viral diversity and reveal potential virus-host interactions.</title>
        <authorList>
            <person name="Chow C.E."/>
            <person name="Winget D.M."/>
            <person name="White R.A.III."/>
            <person name="Hallam S.J."/>
            <person name="Suttle C.A."/>
        </authorList>
    </citation>
    <scope>NUCLEOTIDE SEQUENCE</scope>
    <source>
        <strain evidence="2">Oxic1_1</strain>
    </source>
</reference>
<name>A0A0F7L7Q1_9VIRU</name>
<evidence type="ECO:0000313" key="2">
    <source>
        <dbReference type="EMBL" id="AKH47578.1"/>
    </source>
</evidence>
<keyword evidence="1" id="KW-1133">Transmembrane helix</keyword>
<sequence length="76" mass="8909">MPCLMWRLLVWMSFVISSTKSSMALSLTSILFGCISLRLWMPRRLNSRLLVIQFKYLDGKNISRLISMNNPRQRST</sequence>
<dbReference type="PROSITE" id="PS51257">
    <property type="entry name" value="PROKAR_LIPOPROTEIN"/>
    <property type="match status" value="1"/>
</dbReference>
<reference evidence="2" key="2">
    <citation type="submission" date="2015-03" db="EMBL/GenBank/DDBJ databases">
        <authorList>
            <person name="Chow C.-E.T."/>
            <person name="Winget D.M."/>
            <person name="White R.A.III."/>
            <person name="Hallam S.J."/>
            <person name="Suttle C.A."/>
        </authorList>
    </citation>
    <scope>NUCLEOTIDE SEQUENCE</scope>
    <source>
        <strain evidence="2">Oxic1_1</strain>
    </source>
</reference>
<organism evidence="2">
    <name type="scientific">uncultured marine virus</name>
    <dbReference type="NCBI Taxonomy" id="186617"/>
    <lineage>
        <taxon>Viruses</taxon>
        <taxon>environmental samples</taxon>
    </lineage>
</organism>